<sequence>MPVTRPRPARPLIAIPARFSVSTSALRYSAEIVARALVEAVWRAGGEPVTLHPHAPDGSCDPALVAERLTRFDGVLLPGGDELPPGRYGNTPTHGSTHDADAEQDGFDLAVAHHVLRTELPLLAICRGLQAVNVALGGTLQVQLAGWRRRHHNLVHQVAVQPATLLELSMGAQVVTASCFHRTRVDRVGAGLKVTARADDGTREALELPHRRAWFAGVQWHPEHTARHDPAQQALFEAFIRATGAGR</sequence>
<feature type="region of interest" description="Disordered" evidence="1">
    <location>
        <begin position="77"/>
        <end position="99"/>
    </location>
</feature>
<dbReference type="OrthoDB" id="9813383at2"/>
<dbReference type="PROSITE" id="PS51273">
    <property type="entry name" value="GATASE_TYPE_1"/>
    <property type="match status" value="1"/>
</dbReference>
<protein>
    <submittedName>
        <fullName evidence="2">Peptidase C26</fullName>
    </submittedName>
</protein>
<dbReference type="Gene3D" id="3.40.50.880">
    <property type="match status" value="1"/>
</dbReference>
<evidence type="ECO:0000313" key="2">
    <source>
        <dbReference type="EMBL" id="PSM43375.1"/>
    </source>
</evidence>
<dbReference type="GO" id="GO:0006598">
    <property type="term" value="P:polyamine catabolic process"/>
    <property type="evidence" value="ECO:0007669"/>
    <property type="project" value="TreeGrafter"/>
</dbReference>
<evidence type="ECO:0000256" key="1">
    <source>
        <dbReference type="SAM" id="MobiDB-lite"/>
    </source>
</evidence>
<accession>A0A2P8QAV0</accession>
<dbReference type="GO" id="GO:0033969">
    <property type="term" value="F:gamma-glutamyl-gamma-aminobutyrate hydrolase activity"/>
    <property type="evidence" value="ECO:0007669"/>
    <property type="project" value="TreeGrafter"/>
</dbReference>
<dbReference type="InterPro" id="IPR011697">
    <property type="entry name" value="Peptidase_C26"/>
</dbReference>
<dbReference type="CDD" id="cd01745">
    <property type="entry name" value="GATase1_2"/>
    <property type="match status" value="1"/>
</dbReference>
<dbReference type="PANTHER" id="PTHR43235">
    <property type="entry name" value="GLUTAMINE AMIDOTRANSFERASE PB2B2.05-RELATED"/>
    <property type="match status" value="1"/>
</dbReference>
<evidence type="ECO:0000313" key="3">
    <source>
        <dbReference type="Proteomes" id="UP000240429"/>
    </source>
</evidence>
<dbReference type="InterPro" id="IPR044668">
    <property type="entry name" value="PuuD-like"/>
</dbReference>
<reference evidence="2 3" key="1">
    <citation type="submission" date="2018-03" db="EMBL/GenBank/DDBJ databases">
        <title>Streptomyces dioscori sp. nov., a novel endophytic actinobacterium isolated from bulbil of Dioscorea bulbifera L.</title>
        <authorList>
            <person name="Zhikuan W."/>
        </authorList>
    </citation>
    <scope>NUCLEOTIDE SEQUENCE [LARGE SCALE GENOMIC DNA]</scope>
    <source>
        <strain evidence="2 3">A217</strain>
    </source>
</reference>
<dbReference type="InterPro" id="IPR029062">
    <property type="entry name" value="Class_I_gatase-like"/>
</dbReference>
<dbReference type="GO" id="GO:0005829">
    <property type="term" value="C:cytosol"/>
    <property type="evidence" value="ECO:0007669"/>
    <property type="project" value="TreeGrafter"/>
</dbReference>
<dbReference type="Proteomes" id="UP000240429">
    <property type="component" value="Unassembled WGS sequence"/>
</dbReference>
<dbReference type="AlphaFoldDB" id="A0A2P8QAV0"/>
<dbReference type="SUPFAM" id="SSF52317">
    <property type="entry name" value="Class I glutamine amidotransferase-like"/>
    <property type="match status" value="1"/>
</dbReference>
<dbReference type="PANTHER" id="PTHR43235:SF1">
    <property type="entry name" value="GLUTAMINE AMIDOTRANSFERASE PB2B2.05-RELATED"/>
    <property type="match status" value="1"/>
</dbReference>
<proteinExistence type="predicted"/>
<gene>
    <name evidence="2" type="ORF">C6Y14_11185</name>
</gene>
<organism evidence="2 3">
    <name type="scientific">Streptomyces dioscori</name>
    <dbReference type="NCBI Taxonomy" id="2109333"/>
    <lineage>
        <taxon>Bacteria</taxon>
        <taxon>Bacillati</taxon>
        <taxon>Actinomycetota</taxon>
        <taxon>Actinomycetes</taxon>
        <taxon>Kitasatosporales</taxon>
        <taxon>Streptomycetaceae</taxon>
        <taxon>Streptomyces</taxon>
        <taxon>Streptomyces aurantiacus group</taxon>
    </lineage>
</organism>
<dbReference type="EMBL" id="PYBJ01000006">
    <property type="protein sequence ID" value="PSM43375.1"/>
    <property type="molecule type" value="Genomic_DNA"/>
</dbReference>
<comment type="caution">
    <text evidence="2">The sequence shown here is derived from an EMBL/GenBank/DDBJ whole genome shotgun (WGS) entry which is preliminary data.</text>
</comment>
<dbReference type="Pfam" id="PF07722">
    <property type="entry name" value="Peptidase_C26"/>
    <property type="match status" value="1"/>
</dbReference>
<keyword evidence="3" id="KW-1185">Reference proteome</keyword>
<name>A0A2P8QAV0_9ACTN</name>